<gene>
    <name evidence="1" type="ORF">J2S42_008259</name>
</gene>
<reference evidence="1 2" key="1">
    <citation type="submission" date="2023-07" db="EMBL/GenBank/DDBJ databases">
        <title>Sequencing the genomes of 1000 actinobacteria strains.</title>
        <authorList>
            <person name="Klenk H.-P."/>
        </authorList>
    </citation>
    <scope>NUCLEOTIDE SEQUENCE [LARGE SCALE GENOMIC DNA]</scope>
    <source>
        <strain evidence="1 2">DSM 44709</strain>
    </source>
</reference>
<dbReference type="AlphaFoldDB" id="A0AAE3WAU4"/>
<dbReference type="RefSeq" id="WP_307248526.1">
    <property type="nucleotide sequence ID" value="NZ_JAUSUZ010000001.1"/>
</dbReference>
<name>A0AAE3WAU4_9ACTN</name>
<dbReference type="Proteomes" id="UP001240236">
    <property type="component" value="Unassembled WGS sequence"/>
</dbReference>
<sequence length="107" mass="11409">MTWRALVESDFARGGIAVHLGQRGVDGYTTVVEPMQIDLTVRTAAEGATHRSEPALRIPDDLGRALLAALAEHYGGTSPALTDRADLIHERGRVDKLINHLISGGAA</sequence>
<evidence type="ECO:0000313" key="1">
    <source>
        <dbReference type="EMBL" id="MDQ0371590.1"/>
    </source>
</evidence>
<accession>A0AAE3WAU4</accession>
<organism evidence="1 2">
    <name type="scientific">Catenuloplanes indicus</name>
    <dbReference type="NCBI Taxonomy" id="137267"/>
    <lineage>
        <taxon>Bacteria</taxon>
        <taxon>Bacillati</taxon>
        <taxon>Actinomycetota</taxon>
        <taxon>Actinomycetes</taxon>
        <taxon>Micromonosporales</taxon>
        <taxon>Micromonosporaceae</taxon>
        <taxon>Catenuloplanes</taxon>
    </lineage>
</organism>
<evidence type="ECO:0000313" key="2">
    <source>
        <dbReference type="Proteomes" id="UP001240236"/>
    </source>
</evidence>
<keyword evidence="2" id="KW-1185">Reference proteome</keyword>
<comment type="caution">
    <text evidence="1">The sequence shown here is derived from an EMBL/GenBank/DDBJ whole genome shotgun (WGS) entry which is preliminary data.</text>
</comment>
<protein>
    <submittedName>
        <fullName evidence="1">Uncharacterized protein</fullName>
    </submittedName>
</protein>
<proteinExistence type="predicted"/>
<dbReference type="EMBL" id="JAUSUZ010000001">
    <property type="protein sequence ID" value="MDQ0371590.1"/>
    <property type="molecule type" value="Genomic_DNA"/>
</dbReference>